<keyword evidence="6 8" id="KW-1133">Transmembrane helix</keyword>
<evidence type="ECO:0000256" key="3">
    <source>
        <dbReference type="ARBA" id="ARBA00022448"/>
    </source>
</evidence>
<dbReference type="GO" id="GO:0022857">
    <property type="term" value="F:transmembrane transporter activity"/>
    <property type="evidence" value="ECO:0007669"/>
    <property type="project" value="InterPro"/>
</dbReference>
<feature type="transmembrane region" description="Helical" evidence="8">
    <location>
        <begin position="280"/>
        <end position="297"/>
    </location>
</feature>
<evidence type="ECO:0000256" key="5">
    <source>
        <dbReference type="ARBA" id="ARBA00022692"/>
    </source>
</evidence>
<dbReference type="AlphaFoldDB" id="A0A5S5CFL7"/>
<proteinExistence type="inferred from homology"/>
<feature type="transmembrane region" description="Helical" evidence="8">
    <location>
        <begin position="194"/>
        <end position="215"/>
    </location>
</feature>
<gene>
    <name evidence="9" type="ORF">BCM02_102778</name>
</gene>
<dbReference type="GO" id="GO:0005886">
    <property type="term" value="C:plasma membrane"/>
    <property type="evidence" value="ECO:0007669"/>
    <property type="project" value="UniProtKB-SubCell"/>
</dbReference>
<dbReference type="GO" id="GO:0033214">
    <property type="term" value="P:siderophore-iron import into cell"/>
    <property type="evidence" value="ECO:0007669"/>
    <property type="project" value="TreeGrafter"/>
</dbReference>
<evidence type="ECO:0000313" key="10">
    <source>
        <dbReference type="Proteomes" id="UP000323257"/>
    </source>
</evidence>
<dbReference type="Pfam" id="PF01032">
    <property type="entry name" value="FecCD"/>
    <property type="match status" value="1"/>
</dbReference>
<protein>
    <submittedName>
        <fullName evidence="9">Iron complex transport system permease protein</fullName>
    </submittedName>
</protein>
<dbReference type="CDD" id="cd06550">
    <property type="entry name" value="TM_ABC_iron-siderophores_like"/>
    <property type="match status" value="1"/>
</dbReference>
<keyword evidence="7 8" id="KW-0472">Membrane</keyword>
<dbReference type="PANTHER" id="PTHR30472">
    <property type="entry name" value="FERRIC ENTEROBACTIN TRANSPORT SYSTEM PERMEASE PROTEIN"/>
    <property type="match status" value="1"/>
</dbReference>
<feature type="transmembrane region" description="Helical" evidence="8">
    <location>
        <begin position="242"/>
        <end position="268"/>
    </location>
</feature>
<evidence type="ECO:0000256" key="7">
    <source>
        <dbReference type="ARBA" id="ARBA00023136"/>
    </source>
</evidence>
<feature type="transmembrane region" description="Helical" evidence="8">
    <location>
        <begin position="70"/>
        <end position="89"/>
    </location>
</feature>
<dbReference type="Proteomes" id="UP000323257">
    <property type="component" value="Unassembled WGS sequence"/>
</dbReference>
<name>A0A5S5CFL7_9BACL</name>
<evidence type="ECO:0000256" key="6">
    <source>
        <dbReference type="ARBA" id="ARBA00022989"/>
    </source>
</evidence>
<dbReference type="SUPFAM" id="SSF81345">
    <property type="entry name" value="ABC transporter involved in vitamin B12 uptake, BtuC"/>
    <property type="match status" value="1"/>
</dbReference>
<keyword evidence="4" id="KW-1003">Cell membrane</keyword>
<dbReference type="PANTHER" id="PTHR30472:SF65">
    <property type="entry name" value="SIDEROPHORE TRANSPORT SYSTEM PERMEASE PROTEIN YFIZ-RELATED"/>
    <property type="match status" value="1"/>
</dbReference>
<evidence type="ECO:0000313" key="9">
    <source>
        <dbReference type="EMBL" id="TYP78201.1"/>
    </source>
</evidence>
<evidence type="ECO:0000256" key="2">
    <source>
        <dbReference type="ARBA" id="ARBA00007935"/>
    </source>
</evidence>
<keyword evidence="10" id="KW-1185">Reference proteome</keyword>
<comment type="caution">
    <text evidence="9">The sequence shown here is derived from an EMBL/GenBank/DDBJ whole genome shotgun (WGS) entry which is preliminary data.</text>
</comment>
<evidence type="ECO:0000256" key="8">
    <source>
        <dbReference type="SAM" id="Phobius"/>
    </source>
</evidence>
<dbReference type="InterPro" id="IPR037294">
    <property type="entry name" value="ABC_BtuC-like"/>
</dbReference>
<keyword evidence="5 8" id="KW-0812">Transmembrane</keyword>
<dbReference type="FunFam" id="1.10.3470.10:FF:000001">
    <property type="entry name" value="Vitamin B12 ABC transporter permease BtuC"/>
    <property type="match status" value="1"/>
</dbReference>
<feature type="transmembrane region" description="Helical" evidence="8">
    <location>
        <begin position="121"/>
        <end position="142"/>
    </location>
</feature>
<dbReference type="InterPro" id="IPR000522">
    <property type="entry name" value="ABC_transptr_permease_BtuC"/>
</dbReference>
<feature type="transmembrane region" description="Helical" evidence="8">
    <location>
        <begin position="309"/>
        <end position="329"/>
    </location>
</feature>
<feature type="transmembrane region" description="Helical" evidence="8">
    <location>
        <begin position="96"/>
        <end position="115"/>
    </location>
</feature>
<reference evidence="9 10" key="1">
    <citation type="submission" date="2019-07" db="EMBL/GenBank/DDBJ databases">
        <title>Genomic Encyclopedia of Type Strains, Phase III (KMG-III): the genomes of soil and plant-associated and newly described type strains.</title>
        <authorList>
            <person name="Whitman W."/>
        </authorList>
    </citation>
    <scope>NUCLEOTIDE SEQUENCE [LARGE SCALE GENOMIC DNA]</scope>
    <source>
        <strain evidence="9 10">BL24</strain>
    </source>
</reference>
<dbReference type="Gene3D" id="1.10.3470.10">
    <property type="entry name" value="ABC transporter involved in vitamin B12 uptake, BtuC"/>
    <property type="match status" value="1"/>
</dbReference>
<comment type="subcellular location">
    <subcellularLocation>
        <location evidence="1">Cell membrane</location>
        <topology evidence="1">Multi-pass membrane protein</topology>
    </subcellularLocation>
</comment>
<evidence type="ECO:0000256" key="4">
    <source>
        <dbReference type="ARBA" id="ARBA00022475"/>
    </source>
</evidence>
<sequence length="337" mass="34934">MIMAKNNQRSITFTIKFIGSLVLLAAMFVVAMAFGAADIAVRDVWAALTSSESSQSINIIREMRLPREIAAIVVGAALAVAGAIMQGITRNPLADPGLLGLTSGANAALAVSIAFGAGSMFSTMVACFIGSAVGAGFVFGIGALKKGGFSPVRLVLAGSAVSAFLLALSQWVGIHYKISKFVSSWTAGGMVGTTWSQLQIIAPIVAVGILVAIMLSRQLTILSLNEEVALGLGQNTTKIKMALFVVIILLSGAAVALVGNLVFVGLMIPHLVRAFAGTDYRYILPLAAVIGATFMLLADTIGRTLNAPYETPVVAIVAIIGLPFFLYVARKGGKAFA</sequence>
<feature type="transmembrane region" description="Helical" evidence="8">
    <location>
        <begin position="154"/>
        <end position="174"/>
    </location>
</feature>
<keyword evidence="3" id="KW-0813">Transport</keyword>
<dbReference type="EMBL" id="VNHS01000002">
    <property type="protein sequence ID" value="TYP78201.1"/>
    <property type="molecule type" value="Genomic_DNA"/>
</dbReference>
<evidence type="ECO:0000256" key="1">
    <source>
        <dbReference type="ARBA" id="ARBA00004651"/>
    </source>
</evidence>
<organism evidence="9 10">
    <name type="scientific">Paenibacillus methanolicus</name>
    <dbReference type="NCBI Taxonomy" id="582686"/>
    <lineage>
        <taxon>Bacteria</taxon>
        <taxon>Bacillati</taxon>
        <taxon>Bacillota</taxon>
        <taxon>Bacilli</taxon>
        <taxon>Bacillales</taxon>
        <taxon>Paenibacillaceae</taxon>
        <taxon>Paenibacillus</taxon>
    </lineage>
</organism>
<comment type="similarity">
    <text evidence="2">Belongs to the binding-protein-dependent transport system permease family. FecCD subfamily.</text>
</comment>
<accession>A0A5S5CFL7</accession>